<gene>
    <name evidence="3" type="ORF">BSF38_03367</name>
</gene>
<dbReference type="PANTHER" id="PTHR45586">
    <property type="entry name" value="TPR REPEAT-CONTAINING PROTEIN PA4667"/>
    <property type="match status" value="1"/>
</dbReference>
<dbReference type="InterPro" id="IPR051012">
    <property type="entry name" value="CellSynth/LPSAsmb/PSIAsmb"/>
</dbReference>
<dbReference type="InterPro" id="IPR019734">
    <property type="entry name" value="TPR_rpt"/>
</dbReference>
<dbReference type="PANTHER" id="PTHR45586:SF1">
    <property type="entry name" value="LIPOPOLYSACCHARIDE ASSEMBLY PROTEIN B"/>
    <property type="match status" value="1"/>
</dbReference>
<evidence type="ECO:0000313" key="3">
    <source>
        <dbReference type="EMBL" id="APW61838.1"/>
    </source>
</evidence>
<keyword evidence="2" id="KW-0802">TPR repeat</keyword>
<dbReference type="Gene3D" id="1.25.40.10">
    <property type="entry name" value="Tetratricopeptide repeat domain"/>
    <property type="match status" value="1"/>
</dbReference>
<sequence length="418" mass="47455">MRQLTFTCRPSPRHQFLRGRRRHFVTEADVRVVLDRLPGRLWERVKGVHFNDRARGRRCLGYVRQGRDEIALCSLPQRISLAAFLRRSQSPAQFGAVRGCQWPSLAVRRFMLYDVFLHELGHLQIVDEKAKSIRRKFADETRAQDFAEYWCRTLWSQPFDHPDPVHGPPTPEELEALNHGWKTSHGDYKKGLLCEESEQYEEAALLFTRAVERYPGHAPALERLGALTYAGKGTAQSTVGSIEILSEAVRLDPTLEDANLFLAMALAREGREAEARRCFERAMLIDSYHPLSMAVYADSLADWGCFDEAEALFLKALKKNDRCVMTIRDYARCLVRRPDPEGEANIGRAVELFARAVAIDPDDAESHYRLGDVLLCVDGEEERAVAQLEQALKIAPSHAKAAERLAEIQAERNGLDES</sequence>
<keyword evidence="4" id="KW-1185">Reference proteome</keyword>
<protein>
    <submittedName>
        <fullName evidence="3">Uncharacterized protein</fullName>
    </submittedName>
</protein>
<dbReference type="STRING" id="1387353.BSF38_03367"/>
<dbReference type="Proteomes" id="UP000186309">
    <property type="component" value="Chromosome"/>
</dbReference>
<name>A0A1U7CSF6_9BACT</name>
<dbReference type="EMBL" id="CP019082">
    <property type="protein sequence ID" value="APW61838.1"/>
    <property type="molecule type" value="Genomic_DNA"/>
</dbReference>
<organism evidence="3 4">
    <name type="scientific">Paludisphaera borealis</name>
    <dbReference type="NCBI Taxonomy" id="1387353"/>
    <lineage>
        <taxon>Bacteria</taxon>
        <taxon>Pseudomonadati</taxon>
        <taxon>Planctomycetota</taxon>
        <taxon>Planctomycetia</taxon>
        <taxon>Isosphaerales</taxon>
        <taxon>Isosphaeraceae</taxon>
        <taxon>Paludisphaera</taxon>
    </lineage>
</organism>
<evidence type="ECO:0000313" key="4">
    <source>
        <dbReference type="Proteomes" id="UP000186309"/>
    </source>
</evidence>
<dbReference type="AlphaFoldDB" id="A0A1U7CSF6"/>
<dbReference type="Pfam" id="PF13181">
    <property type="entry name" value="TPR_8"/>
    <property type="match status" value="1"/>
</dbReference>
<accession>A0A1U7CSF6</accession>
<dbReference type="Pfam" id="PF13432">
    <property type="entry name" value="TPR_16"/>
    <property type="match status" value="1"/>
</dbReference>
<evidence type="ECO:0000256" key="2">
    <source>
        <dbReference type="ARBA" id="ARBA00022803"/>
    </source>
</evidence>
<dbReference type="SMART" id="SM00028">
    <property type="entry name" value="TPR"/>
    <property type="match status" value="4"/>
</dbReference>
<reference evidence="4" key="1">
    <citation type="submission" date="2016-12" db="EMBL/GenBank/DDBJ databases">
        <title>Comparative genomics of four Isosphaeraceae planctomycetes: a common pool of plasmids and glycoside hydrolase genes.</title>
        <authorList>
            <person name="Ivanova A."/>
        </authorList>
    </citation>
    <scope>NUCLEOTIDE SEQUENCE [LARGE SCALE GENOMIC DNA]</scope>
    <source>
        <strain evidence="4">PX4</strain>
    </source>
</reference>
<keyword evidence="1" id="KW-0677">Repeat</keyword>
<dbReference type="KEGG" id="pbor:BSF38_03367"/>
<evidence type="ECO:0000256" key="1">
    <source>
        <dbReference type="ARBA" id="ARBA00022737"/>
    </source>
</evidence>
<proteinExistence type="predicted"/>
<dbReference type="SUPFAM" id="SSF48452">
    <property type="entry name" value="TPR-like"/>
    <property type="match status" value="1"/>
</dbReference>
<dbReference type="InterPro" id="IPR011990">
    <property type="entry name" value="TPR-like_helical_dom_sf"/>
</dbReference>
<dbReference type="OrthoDB" id="2989328at2"/>